<sequence length="147" mass="15602">MPSTARTALAHRTRPTTLTRRIVGTPTEVAAALAVLRESGRLMFADRPHQHADGRVTVTVRFLDTARPAPPPVRRLRRGRVIAATAITTTAVGALAGIGYLATQVAHTVQRNAPAVVGVVLVLLVLAVLLLRRKATCGGLHCSGCRH</sequence>
<keyword evidence="1" id="KW-0472">Membrane</keyword>
<organism evidence="2 3">
    <name type="scientific">Micromonospora echinospora</name>
    <name type="common">Micromonospora purpurea</name>
    <dbReference type="NCBI Taxonomy" id="1877"/>
    <lineage>
        <taxon>Bacteria</taxon>
        <taxon>Bacillati</taxon>
        <taxon>Actinomycetota</taxon>
        <taxon>Actinomycetes</taxon>
        <taxon>Micromonosporales</taxon>
        <taxon>Micromonosporaceae</taxon>
        <taxon>Micromonospora</taxon>
    </lineage>
</organism>
<dbReference type="EMBL" id="JACHJC010000001">
    <property type="protein sequence ID" value="MBB5110553.1"/>
    <property type="molecule type" value="Genomic_DNA"/>
</dbReference>
<gene>
    <name evidence="2" type="ORF">FHU28_000392</name>
</gene>
<evidence type="ECO:0000313" key="3">
    <source>
        <dbReference type="Proteomes" id="UP000618986"/>
    </source>
</evidence>
<evidence type="ECO:0000313" key="2">
    <source>
        <dbReference type="EMBL" id="MBB5110553.1"/>
    </source>
</evidence>
<feature type="transmembrane region" description="Helical" evidence="1">
    <location>
        <begin position="81"/>
        <end position="101"/>
    </location>
</feature>
<keyword evidence="3" id="KW-1185">Reference proteome</keyword>
<proteinExistence type="predicted"/>
<name>A0ABR6M5C4_MICEC</name>
<protein>
    <submittedName>
        <fullName evidence="2">Uncharacterized protein</fullName>
    </submittedName>
</protein>
<comment type="caution">
    <text evidence="2">The sequence shown here is derived from an EMBL/GenBank/DDBJ whole genome shotgun (WGS) entry which is preliminary data.</text>
</comment>
<dbReference type="RefSeq" id="WP_184680299.1">
    <property type="nucleotide sequence ID" value="NZ_JACHJC010000001.1"/>
</dbReference>
<dbReference type="Proteomes" id="UP000618986">
    <property type="component" value="Unassembled WGS sequence"/>
</dbReference>
<keyword evidence="1" id="KW-1133">Transmembrane helix</keyword>
<keyword evidence="1" id="KW-0812">Transmembrane</keyword>
<dbReference type="GeneID" id="300290989"/>
<evidence type="ECO:0000256" key="1">
    <source>
        <dbReference type="SAM" id="Phobius"/>
    </source>
</evidence>
<feature type="transmembrane region" description="Helical" evidence="1">
    <location>
        <begin position="113"/>
        <end position="131"/>
    </location>
</feature>
<accession>A0ABR6M5C4</accession>
<reference evidence="2 3" key="1">
    <citation type="submission" date="2020-08" db="EMBL/GenBank/DDBJ databases">
        <title>Sequencing the genomes of 1000 actinobacteria strains.</title>
        <authorList>
            <person name="Klenk H.-P."/>
        </authorList>
    </citation>
    <scope>NUCLEOTIDE SEQUENCE [LARGE SCALE GENOMIC DNA]</scope>
    <source>
        <strain evidence="2 3">DSM 43036</strain>
    </source>
</reference>